<evidence type="ECO:0000256" key="2">
    <source>
        <dbReference type="SAM" id="SignalP"/>
    </source>
</evidence>
<proteinExistence type="predicted"/>
<organism evidence="3 4">
    <name type="scientific">Kineosporia succinea</name>
    <dbReference type="NCBI Taxonomy" id="84632"/>
    <lineage>
        <taxon>Bacteria</taxon>
        <taxon>Bacillati</taxon>
        <taxon>Actinomycetota</taxon>
        <taxon>Actinomycetes</taxon>
        <taxon>Kineosporiales</taxon>
        <taxon>Kineosporiaceae</taxon>
        <taxon>Kineosporia</taxon>
    </lineage>
</organism>
<evidence type="ECO:0000313" key="4">
    <source>
        <dbReference type="Proteomes" id="UP001235712"/>
    </source>
</evidence>
<dbReference type="PROSITE" id="PS51257">
    <property type="entry name" value="PROKAR_LIPOPROTEIN"/>
    <property type="match status" value="1"/>
</dbReference>
<name>A0ABT9P860_9ACTN</name>
<dbReference type="RefSeq" id="WP_307246509.1">
    <property type="nucleotide sequence ID" value="NZ_JAUSQZ010000001.1"/>
</dbReference>
<gene>
    <name evidence="3" type="ORF">J2S57_004625</name>
</gene>
<feature type="signal peptide" evidence="2">
    <location>
        <begin position="1"/>
        <end position="19"/>
    </location>
</feature>
<feature type="chain" id="PRO_5045842131" evidence="2">
    <location>
        <begin position="20"/>
        <end position="203"/>
    </location>
</feature>
<comment type="caution">
    <text evidence="3">The sequence shown here is derived from an EMBL/GenBank/DDBJ whole genome shotgun (WGS) entry which is preliminary data.</text>
</comment>
<sequence>MTRPAVAFGLVLTGLLLGACTTGDPDIPYPSSAFEDRSPSPDPTVESTWNVGKAQDRAWSAELAEISTTMKKIKPAVEADHATALRAYGDLIDRTNAVLYDMATTAGIAGMGHIGCEVFPVQLLTLPADYPPERAARNLGIFWAAPIADGGADDGTFADAQFDARVHEECPDVRQDVLDVTGLDSLDDLYDYSVEESPAPEVV</sequence>
<dbReference type="EMBL" id="JAUSQZ010000001">
    <property type="protein sequence ID" value="MDP9828876.1"/>
    <property type="molecule type" value="Genomic_DNA"/>
</dbReference>
<keyword evidence="2" id="KW-0732">Signal</keyword>
<reference evidence="3 4" key="1">
    <citation type="submission" date="2023-07" db="EMBL/GenBank/DDBJ databases">
        <title>Sequencing the genomes of 1000 actinobacteria strains.</title>
        <authorList>
            <person name="Klenk H.-P."/>
        </authorList>
    </citation>
    <scope>NUCLEOTIDE SEQUENCE [LARGE SCALE GENOMIC DNA]</scope>
    <source>
        <strain evidence="3 4">DSM 44388</strain>
    </source>
</reference>
<dbReference type="Proteomes" id="UP001235712">
    <property type="component" value="Unassembled WGS sequence"/>
</dbReference>
<feature type="region of interest" description="Disordered" evidence="1">
    <location>
        <begin position="28"/>
        <end position="48"/>
    </location>
</feature>
<protein>
    <submittedName>
        <fullName evidence="3">Uncharacterized protein</fullName>
    </submittedName>
</protein>
<evidence type="ECO:0000256" key="1">
    <source>
        <dbReference type="SAM" id="MobiDB-lite"/>
    </source>
</evidence>
<accession>A0ABT9P860</accession>
<keyword evidence="4" id="KW-1185">Reference proteome</keyword>
<evidence type="ECO:0000313" key="3">
    <source>
        <dbReference type="EMBL" id="MDP9828876.1"/>
    </source>
</evidence>